<gene>
    <name evidence="16" type="primary">metG</name>
    <name evidence="19" type="ordered locus">Clos_2662</name>
</gene>
<dbReference type="NCBIfam" id="NF008900">
    <property type="entry name" value="PRK12267.1"/>
    <property type="match status" value="1"/>
</dbReference>
<dbReference type="EC" id="6.1.1.10" evidence="16"/>
<dbReference type="InterPro" id="IPR015413">
    <property type="entry name" value="Methionyl/Leucyl_tRNA_Synth"/>
</dbReference>
<keyword evidence="20" id="KW-1185">Reference proteome</keyword>
<comment type="function">
    <text evidence="1 16">Is required not only for elongation of protein synthesis but also for the initiation of all mRNA translation through initiator tRNA(fMet) aminoacylation.</text>
</comment>
<dbReference type="Pfam" id="PF19303">
    <property type="entry name" value="Anticodon_3"/>
    <property type="match status" value="1"/>
</dbReference>
<dbReference type="InterPro" id="IPR001412">
    <property type="entry name" value="aa-tRNA-synth_I_CS"/>
</dbReference>
<dbReference type="CDD" id="cd07957">
    <property type="entry name" value="Anticodon_Ia_Met"/>
    <property type="match status" value="1"/>
</dbReference>
<dbReference type="SUPFAM" id="SSF47323">
    <property type="entry name" value="Anticodon-binding domain of a subclass of class I aminoacyl-tRNA synthetases"/>
    <property type="match status" value="1"/>
</dbReference>
<evidence type="ECO:0000313" key="20">
    <source>
        <dbReference type="Proteomes" id="UP000000269"/>
    </source>
</evidence>
<feature type="short sequence motif" description="'HIGH' region" evidence="16">
    <location>
        <begin position="13"/>
        <end position="23"/>
    </location>
</feature>
<dbReference type="InterPro" id="IPR033911">
    <property type="entry name" value="MetRS_core"/>
</dbReference>
<dbReference type="Proteomes" id="UP000000269">
    <property type="component" value="Chromosome"/>
</dbReference>
<feature type="short sequence motif" description="'KMSKS' region" evidence="16">
    <location>
        <begin position="299"/>
        <end position="303"/>
    </location>
</feature>
<reference evidence="20" key="1">
    <citation type="submission" date="2007-10" db="EMBL/GenBank/DDBJ databases">
        <title>Complete genome of Alkaliphilus oremlandii OhILAs.</title>
        <authorList>
            <person name="Copeland A."/>
            <person name="Lucas S."/>
            <person name="Lapidus A."/>
            <person name="Barry K."/>
            <person name="Detter J.C."/>
            <person name="Glavina del Rio T."/>
            <person name="Hammon N."/>
            <person name="Israni S."/>
            <person name="Dalin E."/>
            <person name="Tice H."/>
            <person name="Pitluck S."/>
            <person name="Chain P."/>
            <person name="Malfatti S."/>
            <person name="Shin M."/>
            <person name="Vergez L."/>
            <person name="Schmutz J."/>
            <person name="Larimer F."/>
            <person name="Land M."/>
            <person name="Hauser L."/>
            <person name="Kyrpides N."/>
            <person name="Mikhailova N."/>
            <person name="Stolz J.F."/>
            <person name="Dawson A."/>
            <person name="Fisher E."/>
            <person name="Crable B."/>
            <person name="Perera E."/>
            <person name="Lisak J."/>
            <person name="Ranganathan M."/>
            <person name="Basu P."/>
            <person name="Richardson P."/>
        </authorList>
    </citation>
    <scope>NUCLEOTIDE SEQUENCE [LARGE SCALE GENOMIC DNA]</scope>
    <source>
        <strain evidence="20">OhILAs</strain>
    </source>
</reference>
<evidence type="ECO:0000256" key="10">
    <source>
        <dbReference type="ARBA" id="ARBA00022833"/>
    </source>
</evidence>
<evidence type="ECO:0000256" key="7">
    <source>
        <dbReference type="ARBA" id="ARBA00022598"/>
    </source>
</evidence>
<feature type="domain" description="TRNA-binding" evidence="18">
    <location>
        <begin position="554"/>
        <end position="654"/>
    </location>
</feature>
<dbReference type="FunFam" id="1.10.730.10:FF:000026">
    <property type="entry name" value="Methionine--tRNA ligase"/>
    <property type="match status" value="1"/>
</dbReference>
<dbReference type="PANTHER" id="PTHR43326">
    <property type="entry name" value="METHIONYL-TRNA SYNTHETASE"/>
    <property type="match status" value="1"/>
</dbReference>
<evidence type="ECO:0000256" key="1">
    <source>
        <dbReference type="ARBA" id="ARBA00003314"/>
    </source>
</evidence>
<dbReference type="KEGG" id="aoe:Clos_2662"/>
<dbReference type="InterPro" id="IPR014758">
    <property type="entry name" value="Met-tRNA_synth"/>
</dbReference>
<dbReference type="InterPro" id="IPR012340">
    <property type="entry name" value="NA-bd_OB-fold"/>
</dbReference>
<keyword evidence="14 16" id="KW-0030">Aminoacyl-tRNA synthetase</keyword>
<evidence type="ECO:0000256" key="16">
    <source>
        <dbReference type="HAMAP-Rule" id="MF_01228"/>
    </source>
</evidence>
<evidence type="ECO:0000256" key="11">
    <source>
        <dbReference type="ARBA" id="ARBA00022840"/>
    </source>
</evidence>
<dbReference type="Pfam" id="PF09334">
    <property type="entry name" value="tRNA-synt_1g"/>
    <property type="match status" value="1"/>
</dbReference>
<evidence type="ECO:0000256" key="12">
    <source>
        <dbReference type="ARBA" id="ARBA00022884"/>
    </source>
</evidence>
<dbReference type="InterPro" id="IPR032678">
    <property type="entry name" value="tRNA-synt_1_cat_dom"/>
</dbReference>
<evidence type="ECO:0000256" key="14">
    <source>
        <dbReference type="ARBA" id="ARBA00023146"/>
    </source>
</evidence>
<dbReference type="GO" id="GO:0005524">
    <property type="term" value="F:ATP binding"/>
    <property type="evidence" value="ECO:0007669"/>
    <property type="project" value="UniProtKB-UniRule"/>
</dbReference>
<comment type="caution">
    <text evidence="16">Lacks conserved residue(s) required for the propagation of feature annotation.</text>
</comment>
<protein>
    <recommendedName>
        <fullName evidence="16">Methionine--tRNA ligase</fullName>
        <ecNumber evidence="16">6.1.1.10</ecNumber>
    </recommendedName>
    <alternativeName>
        <fullName evidence="16">Methionyl-tRNA synthetase</fullName>
        <shortName evidence="16">MetRS</shortName>
    </alternativeName>
</protein>
<comment type="catalytic activity">
    <reaction evidence="15 16">
        <text>tRNA(Met) + L-methionine + ATP = L-methionyl-tRNA(Met) + AMP + diphosphate</text>
        <dbReference type="Rhea" id="RHEA:13481"/>
        <dbReference type="Rhea" id="RHEA-COMP:9667"/>
        <dbReference type="Rhea" id="RHEA-COMP:9698"/>
        <dbReference type="ChEBI" id="CHEBI:30616"/>
        <dbReference type="ChEBI" id="CHEBI:33019"/>
        <dbReference type="ChEBI" id="CHEBI:57844"/>
        <dbReference type="ChEBI" id="CHEBI:78442"/>
        <dbReference type="ChEBI" id="CHEBI:78530"/>
        <dbReference type="ChEBI" id="CHEBI:456215"/>
        <dbReference type="EC" id="6.1.1.10"/>
    </reaction>
</comment>
<dbReference type="FunFam" id="2.40.50.140:FF:000042">
    <property type="entry name" value="Methionine--tRNA ligase"/>
    <property type="match status" value="1"/>
</dbReference>
<dbReference type="NCBIfam" id="TIGR00399">
    <property type="entry name" value="metG_C_term"/>
    <property type="match status" value="1"/>
</dbReference>
<keyword evidence="17" id="KW-0175">Coiled coil</keyword>
<dbReference type="InterPro" id="IPR041872">
    <property type="entry name" value="Anticodon_Met"/>
</dbReference>
<feature type="binding site" evidence="16">
    <location>
        <position position="128"/>
    </location>
    <ligand>
        <name>Zn(2+)</name>
        <dbReference type="ChEBI" id="CHEBI:29105"/>
    </ligand>
</feature>
<feature type="coiled-coil region" evidence="17">
    <location>
        <begin position="510"/>
        <end position="537"/>
    </location>
</feature>
<dbReference type="SUPFAM" id="SSF50249">
    <property type="entry name" value="Nucleic acid-binding proteins"/>
    <property type="match status" value="1"/>
</dbReference>
<name>A8MK61_ALKOO</name>
<feature type="binding site" evidence="16">
    <location>
        <position position="146"/>
    </location>
    <ligand>
        <name>Zn(2+)</name>
        <dbReference type="ChEBI" id="CHEBI:29105"/>
    </ligand>
</feature>
<keyword evidence="6 16" id="KW-0820">tRNA-binding</keyword>
<keyword evidence="12 16" id="KW-0694">RNA-binding</keyword>
<dbReference type="PROSITE" id="PS50886">
    <property type="entry name" value="TRBD"/>
    <property type="match status" value="1"/>
</dbReference>
<dbReference type="EMBL" id="CP000853">
    <property type="protein sequence ID" value="ABW20193.1"/>
    <property type="molecule type" value="Genomic_DNA"/>
</dbReference>
<evidence type="ECO:0000313" key="19">
    <source>
        <dbReference type="EMBL" id="ABW20193.1"/>
    </source>
</evidence>
<proteinExistence type="inferred from homology"/>
<comment type="similarity">
    <text evidence="3 16">Belongs to the class-I aminoacyl-tRNA synthetase family. MetG type 2A subfamily.</text>
</comment>
<keyword evidence="8 16" id="KW-0479">Metal-binding</keyword>
<evidence type="ECO:0000256" key="17">
    <source>
        <dbReference type="SAM" id="Coils"/>
    </source>
</evidence>
<dbReference type="InterPro" id="IPR004495">
    <property type="entry name" value="Met-tRNA-synth_bsu_C"/>
</dbReference>
<evidence type="ECO:0000256" key="6">
    <source>
        <dbReference type="ARBA" id="ARBA00022555"/>
    </source>
</evidence>
<feature type="binding site" evidence="16">
    <location>
        <position position="149"/>
    </location>
    <ligand>
        <name>Zn(2+)</name>
        <dbReference type="ChEBI" id="CHEBI:29105"/>
    </ligand>
</feature>
<dbReference type="PRINTS" id="PR01041">
    <property type="entry name" value="TRNASYNTHMET"/>
</dbReference>
<comment type="cofactor">
    <cofactor evidence="16">
        <name>Zn(2+)</name>
        <dbReference type="ChEBI" id="CHEBI:29105"/>
    </cofactor>
    <text evidence="16">Binds 1 zinc ion per subunit.</text>
</comment>
<keyword evidence="7 16" id="KW-0436">Ligase</keyword>
<dbReference type="HAMAP" id="MF_01228">
    <property type="entry name" value="Met_tRNA_synth_type2"/>
    <property type="match status" value="1"/>
</dbReference>
<organism evidence="19 20">
    <name type="scientific">Alkaliphilus oremlandii (strain OhILAs)</name>
    <name type="common">Clostridium oremlandii (strain OhILAs)</name>
    <dbReference type="NCBI Taxonomy" id="350688"/>
    <lineage>
        <taxon>Bacteria</taxon>
        <taxon>Bacillati</taxon>
        <taxon>Bacillota</taxon>
        <taxon>Clostridia</taxon>
        <taxon>Peptostreptococcales</taxon>
        <taxon>Natronincolaceae</taxon>
        <taxon>Alkaliphilus</taxon>
    </lineage>
</organism>
<dbReference type="SUPFAM" id="SSF52374">
    <property type="entry name" value="Nucleotidylyl transferase"/>
    <property type="match status" value="1"/>
</dbReference>
<dbReference type="eggNOG" id="COG0143">
    <property type="taxonomic scope" value="Bacteria"/>
</dbReference>
<dbReference type="Gene3D" id="2.40.50.140">
    <property type="entry name" value="Nucleic acid-binding proteins"/>
    <property type="match status" value="1"/>
</dbReference>
<sequence length="654" mass="74354">MSKGTFYLTTPIYYPSGRLHIGHTYTTVAADVLARFKRFTGYDVQFLTGTDEHGEKIQEAAEKAGVSPKEYLDKIVEEIKDLWKKMDISYDIFIRTTDQEHEERVQKIFQTLYDKGDIYKSEYEGWYCTPCESFWTETQLKEGHVCPDCNRPAHLAKEEAYFFKLSKYQDRLLQYFEEHPEICYPESRKNEMVNNFLKPGLEDLCVSRTTFDWGIKVPFDPKHIIYVWFDAVCNYITALGYGSDNEETFNKYWPADVHLVGKEIVRFHTIIWPAILMALEIPLPKMVYGHGWILFGADKMSKSKGNIVYPEPLIERYGLDAIKYFLLREFTFGQDGNHTNRNFINRLNSDLANDLGNLVSRTVSMIEKYNEGIIPSPGVEGEFDGSLKEIATGAASKVENAINKLQFHDGLEEIWKVVRKTNKYIDETAPWVLAKDEANKERLNTVLYNLAEAIRIISVLIKPFMESTTNKIWSQVGITEDQGTDWESTGTFGKLKAGTAVKKGEALFPRLELEKEMEALENINAAYLEKISGAQESKEEEIVITAKEQITIDDFDKVELRAAKVLEAEKHPKADKLLVLQLQVGNEKRQVVSGIAAHYKPEDLVGKTVILVANLKPVKLRGIESHGMILAASTDEKLVLGTVDSDIPSGASIS</sequence>
<comment type="subcellular location">
    <subcellularLocation>
        <location evidence="2 16">Cytoplasm</location>
    </subcellularLocation>
</comment>
<dbReference type="PANTHER" id="PTHR43326:SF1">
    <property type="entry name" value="METHIONINE--TRNA LIGASE, MITOCHONDRIAL"/>
    <property type="match status" value="1"/>
</dbReference>
<evidence type="ECO:0000259" key="18">
    <source>
        <dbReference type="PROSITE" id="PS50886"/>
    </source>
</evidence>
<dbReference type="GO" id="GO:0004825">
    <property type="term" value="F:methionine-tRNA ligase activity"/>
    <property type="evidence" value="ECO:0007669"/>
    <property type="project" value="UniProtKB-UniRule"/>
</dbReference>
<dbReference type="HOGENOM" id="CLU_009710_9_4_9"/>
<evidence type="ECO:0000256" key="8">
    <source>
        <dbReference type="ARBA" id="ARBA00022723"/>
    </source>
</evidence>
<dbReference type="Pfam" id="PF01588">
    <property type="entry name" value="tRNA_bind"/>
    <property type="match status" value="1"/>
</dbReference>
<dbReference type="STRING" id="350688.Clos_2662"/>
<dbReference type="RefSeq" id="WP_012160500.1">
    <property type="nucleotide sequence ID" value="NC_009922.1"/>
</dbReference>
<dbReference type="InterPro" id="IPR002547">
    <property type="entry name" value="tRNA-bd_dom"/>
</dbReference>
<dbReference type="NCBIfam" id="TIGR00398">
    <property type="entry name" value="metG"/>
    <property type="match status" value="1"/>
</dbReference>
<feature type="binding site" evidence="16">
    <location>
        <position position="131"/>
    </location>
    <ligand>
        <name>Zn(2+)</name>
        <dbReference type="ChEBI" id="CHEBI:29105"/>
    </ligand>
</feature>
<keyword evidence="13 16" id="KW-0648">Protein biosynthesis</keyword>
<keyword evidence="9 16" id="KW-0547">Nucleotide-binding</keyword>
<dbReference type="GO" id="GO:0006431">
    <property type="term" value="P:methionyl-tRNA aminoacylation"/>
    <property type="evidence" value="ECO:0007669"/>
    <property type="project" value="UniProtKB-UniRule"/>
</dbReference>
<dbReference type="GO" id="GO:0046872">
    <property type="term" value="F:metal ion binding"/>
    <property type="evidence" value="ECO:0007669"/>
    <property type="project" value="UniProtKB-KW"/>
</dbReference>
<evidence type="ECO:0000256" key="2">
    <source>
        <dbReference type="ARBA" id="ARBA00004496"/>
    </source>
</evidence>
<dbReference type="AlphaFoldDB" id="A8MK61"/>
<dbReference type="OrthoDB" id="9810191at2"/>
<dbReference type="Pfam" id="PF01406">
    <property type="entry name" value="tRNA-synt_1e"/>
    <property type="match status" value="1"/>
</dbReference>
<dbReference type="Gene3D" id="2.170.220.10">
    <property type="match status" value="1"/>
</dbReference>
<dbReference type="InterPro" id="IPR023457">
    <property type="entry name" value="Met-tRNA_synth_2"/>
</dbReference>
<evidence type="ECO:0000256" key="13">
    <source>
        <dbReference type="ARBA" id="ARBA00022917"/>
    </source>
</evidence>
<dbReference type="FunFam" id="2.170.220.10:FF:000002">
    <property type="entry name" value="Methionine--tRNA ligase"/>
    <property type="match status" value="1"/>
</dbReference>
<comment type="subunit">
    <text evidence="4 16">Homodimer.</text>
</comment>
<dbReference type="CDD" id="cd00814">
    <property type="entry name" value="MetRS_core"/>
    <property type="match status" value="1"/>
</dbReference>
<dbReference type="CDD" id="cd02800">
    <property type="entry name" value="tRNA_bind_EcMetRS_like"/>
    <property type="match status" value="1"/>
</dbReference>
<dbReference type="InterPro" id="IPR014729">
    <property type="entry name" value="Rossmann-like_a/b/a_fold"/>
</dbReference>
<evidence type="ECO:0000256" key="9">
    <source>
        <dbReference type="ARBA" id="ARBA00022741"/>
    </source>
</evidence>
<keyword evidence="10 16" id="KW-0862">Zinc</keyword>
<dbReference type="eggNOG" id="COG0073">
    <property type="taxonomic scope" value="Bacteria"/>
</dbReference>
<dbReference type="GO" id="GO:0000049">
    <property type="term" value="F:tRNA binding"/>
    <property type="evidence" value="ECO:0007669"/>
    <property type="project" value="UniProtKB-UniRule"/>
</dbReference>
<dbReference type="GO" id="GO:0005737">
    <property type="term" value="C:cytoplasm"/>
    <property type="evidence" value="ECO:0007669"/>
    <property type="project" value="UniProtKB-SubCell"/>
</dbReference>
<dbReference type="PROSITE" id="PS00178">
    <property type="entry name" value="AA_TRNA_LIGASE_I"/>
    <property type="match status" value="1"/>
</dbReference>
<evidence type="ECO:0000256" key="15">
    <source>
        <dbReference type="ARBA" id="ARBA00047364"/>
    </source>
</evidence>
<accession>A8MK61</accession>
<evidence type="ECO:0000256" key="4">
    <source>
        <dbReference type="ARBA" id="ARBA00011738"/>
    </source>
</evidence>
<keyword evidence="5 16" id="KW-0963">Cytoplasm</keyword>
<dbReference type="Gene3D" id="3.40.50.620">
    <property type="entry name" value="HUPs"/>
    <property type="match status" value="1"/>
</dbReference>
<evidence type="ECO:0000256" key="5">
    <source>
        <dbReference type="ARBA" id="ARBA00022490"/>
    </source>
</evidence>
<dbReference type="Gene3D" id="1.10.730.10">
    <property type="entry name" value="Isoleucyl-tRNA Synthetase, Domain 1"/>
    <property type="match status" value="1"/>
</dbReference>
<dbReference type="InterPro" id="IPR009080">
    <property type="entry name" value="tRNAsynth_Ia_anticodon-bd"/>
</dbReference>
<evidence type="ECO:0000256" key="3">
    <source>
        <dbReference type="ARBA" id="ARBA00006590"/>
    </source>
</evidence>
<keyword evidence="11 16" id="KW-0067">ATP-binding</keyword>